<comment type="caution">
    <text evidence="2">The sequence shown here is derived from an EMBL/GenBank/DDBJ whole genome shotgun (WGS) entry which is preliminary data.</text>
</comment>
<accession>A0AAW1KI92</accession>
<reference evidence="2 3" key="1">
    <citation type="journal article" date="2024" name="BMC Genomics">
        <title>De novo assembly and annotation of Popillia japonica's genome with initial clues to its potential as an invasive pest.</title>
        <authorList>
            <person name="Cucini C."/>
            <person name="Boschi S."/>
            <person name="Funari R."/>
            <person name="Cardaioli E."/>
            <person name="Iannotti N."/>
            <person name="Marturano G."/>
            <person name="Paoli F."/>
            <person name="Bruttini M."/>
            <person name="Carapelli A."/>
            <person name="Frati F."/>
            <person name="Nardi F."/>
        </authorList>
    </citation>
    <scope>NUCLEOTIDE SEQUENCE [LARGE SCALE GENOMIC DNA]</scope>
    <source>
        <strain evidence="2">DMR45628</strain>
    </source>
</reference>
<evidence type="ECO:0000256" key="1">
    <source>
        <dbReference type="SAM" id="MobiDB-lite"/>
    </source>
</evidence>
<gene>
    <name evidence="2" type="ORF">QE152_g23244</name>
</gene>
<organism evidence="2 3">
    <name type="scientific">Popillia japonica</name>
    <name type="common">Japanese beetle</name>
    <dbReference type="NCBI Taxonomy" id="7064"/>
    <lineage>
        <taxon>Eukaryota</taxon>
        <taxon>Metazoa</taxon>
        <taxon>Ecdysozoa</taxon>
        <taxon>Arthropoda</taxon>
        <taxon>Hexapoda</taxon>
        <taxon>Insecta</taxon>
        <taxon>Pterygota</taxon>
        <taxon>Neoptera</taxon>
        <taxon>Endopterygota</taxon>
        <taxon>Coleoptera</taxon>
        <taxon>Polyphaga</taxon>
        <taxon>Scarabaeiformia</taxon>
        <taxon>Scarabaeidae</taxon>
        <taxon>Rutelinae</taxon>
        <taxon>Popillia</taxon>
    </lineage>
</organism>
<name>A0AAW1KI92_POPJA</name>
<keyword evidence="3" id="KW-1185">Reference proteome</keyword>
<feature type="region of interest" description="Disordered" evidence="1">
    <location>
        <begin position="102"/>
        <end position="123"/>
    </location>
</feature>
<evidence type="ECO:0000313" key="2">
    <source>
        <dbReference type="EMBL" id="KAK9718364.1"/>
    </source>
</evidence>
<proteinExistence type="predicted"/>
<sequence length="135" mass="15277">MANVPCTIVIKSLDLENLPPKMLFVVSRELFRFGVKQIVMKNEDVLRRKKVGLAAESTEDIELIAVAMKRYKFNINSEEEEKRMIEDSEFSLKKHKAAMLLSPLSPTTPTTASTSSTSKLSLRKKGSPIMKMLQF</sequence>
<evidence type="ECO:0000313" key="3">
    <source>
        <dbReference type="Proteomes" id="UP001458880"/>
    </source>
</evidence>
<dbReference type="AlphaFoldDB" id="A0AAW1KI92"/>
<feature type="compositionally biased region" description="Low complexity" evidence="1">
    <location>
        <begin position="102"/>
        <end position="120"/>
    </location>
</feature>
<protein>
    <submittedName>
        <fullName evidence="2">Uncharacterized protein</fullName>
    </submittedName>
</protein>
<dbReference type="Proteomes" id="UP001458880">
    <property type="component" value="Unassembled WGS sequence"/>
</dbReference>
<dbReference type="EMBL" id="JASPKY010000229">
    <property type="protein sequence ID" value="KAK9718364.1"/>
    <property type="molecule type" value="Genomic_DNA"/>
</dbReference>